<dbReference type="EMBL" id="KB303327">
    <property type="protein sequence ID" value="ELU03280.1"/>
    <property type="molecule type" value="Genomic_DNA"/>
</dbReference>
<comment type="similarity">
    <text evidence="2 8">Belongs to the glycosyltransferase 92 family.</text>
</comment>
<evidence type="ECO:0000256" key="2">
    <source>
        <dbReference type="ARBA" id="ARBA00007647"/>
    </source>
</evidence>
<keyword evidence="4 8" id="KW-0808">Transferase</keyword>
<dbReference type="AlphaFoldDB" id="R7UA89"/>
<reference evidence="12" key="1">
    <citation type="submission" date="2012-12" db="EMBL/GenBank/DDBJ databases">
        <authorList>
            <person name="Hellsten U."/>
            <person name="Grimwood J."/>
            <person name="Chapman J.A."/>
            <person name="Shapiro H."/>
            <person name="Aerts A."/>
            <person name="Otillar R.P."/>
            <person name="Terry A.Y."/>
            <person name="Boore J.L."/>
            <person name="Simakov O."/>
            <person name="Marletaz F."/>
            <person name="Cho S.-J."/>
            <person name="Edsinger-Gonzales E."/>
            <person name="Havlak P."/>
            <person name="Kuo D.-H."/>
            <person name="Larsson T."/>
            <person name="Lv J."/>
            <person name="Arendt D."/>
            <person name="Savage R."/>
            <person name="Osoegawa K."/>
            <person name="de Jong P."/>
            <person name="Lindberg D.R."/>
            <person name="Seaver E.C."/>
            <person name="Weisblat D.A."/>
            <person name="Putnam N.H."/>
            <person name="Grigoriev I.V."/>
            <person name="Rokhsar D.S."/>
        </authorList>
    </citation>
    <scope>NUCLEOTIDE SEQUENCE</scope>
    <source>
        <strain evidence="12">I ESC-2004</strain>
    </source>
</reference>
<evidence type="ECO:0000313" key="10">
    <source>
        <dbReference type="EMBL" id="ELU03280.1"/>
    </source>
</evidence>
<dbReference type="EC" id="2.4.1.-" evidence="8"/>
<keyword evidence="12" id="KW-1185">Reference proteome</keyword>
<evidence type="ECO:0000256" key="7">
    <source>
        <dbReference type="ARBA" id="ARBA00023136"/>
    </source>
</evidence>
<evidence type="ECO:0000256" key="3">
    <source>
        <dbReference type="ARBA" id="ARBA00022676"/>
    </source>
</evidence>
<keyword evidence="6" id="KW-1133">Transmembrane helix</keyword>
<name>R7UA89_CAPTE</name>
<evidence type="ECO:0000313" key="12">
    <source>
        <dbReference type="Proteomes" id="UP000014760"/>
    </source>
</evidence>
<dbReference type="EnsemblMetazoa" id="CapteT227377">
    <property type="protein sequence ID" value="CapteP227377"/>
    <property type="gene ID" value="CapteG227377"/>
</dbReference>
<dbReference type="Proteomes" id="UP000014760">
    <property type="component" value="Unassembled WGS sequence"/>
</dbReference>
<gene>
    <name evidence="10" type="ORF">CAPTEDRAFT_227377</name>
</gene>
<dbReference type="GO" id="GO:0016757">
    <property type="term" value="F:glycosyltransferase activity"/>
    <property type="evidence" value="ECO:0007669"/>
    <property type="project" value="UniProtKB-UniRule"/>
</dbReference>
<dbReference type="Pfam" id="PF01697">
    <property type="entry name" value="Glyco_transf_92"/>
    <property type="match status" value="1"/>
</dbReference>
<evidence type="ECO:0000256" key="8">
    <source>
        <dbReference type="RuleBase" id="RU366017"/>
    </source>
</evidence>
<protein>
    <recommendedName>
        <fullName evidence="8">Glycosyltransferase family 92 protein</fullName>
        <ecNumber evidence="8">2.4.1.-</ecNumber>
    </recommendedName>
</protein>
<reference evidence="11" key="3">
    <citation type="submission" date="2015-06" db="UniProtKB">
        <authorList>
            <consortium name="EnsemblMetazoa"/>
        </authorList>
    </citation>
    <scope>IDENTIFICATION</scope>
</reference>
<feature type="region of interest" description="Disordered" evidence="9">
    <location>
        <begin position="123"/>
        <end position="149"/>
    </location>
</feature>
<evidence type="ECO:0000313" key="11">
    <source>
        <dbReference type="EnsemblMetazoa" id="CapteP227377"/>
    </source>
</evidence>
<dbReference type="GO" id="GO:0016020">
    <property type="term" value="C:membrane"/>
    <property type="evidence" value="ECO:0007669"/>
    <property type="project" value="UniProtKB-SubCell"/>
</dbReference>
<evidence type="ECO:0000256" key="9">
    <source>
        <dbReference type="SAM" id="MobiDB-lite"/>
    </source>
</evidence>
<comment type="subcellular location">
    <subcellularLocation>
        <location evidence="1">Membrane</location>
        <topology evidence="1">Single-pass membrane protein</topology>
    </subcellularLocation>
</comment>
<dbReference type="HOGENOM" id="CLU_488567_0_0_1"/>
<feature type="compositionally biased region" description="Polar residues" evidence="9">
    <location>
        <begin position="134"/>
        <end position="147"/>
    </location>
</feature>
<keyword evidence="7" id="KW-0472">Membrane</keyword>
<evidence type="ECO:0000256" key="5">
    <source>
        <dbReference type="ARBA" id="ARBA00022692"/>
    </source>
</evidence>
<dbReference type="GO" id="GO:0005737">
    <property type="term" value="C:cytoplasm"/>
    <property type="evidence" value="ECO:0007669"/>
    <property type="project" value="TreeGrafter"/>
</dbReference>
<dbReference type="InterPro" id="IPR008166">
    <property type="entry name" value="Glyco_transf_92"/>
</dbReference>
<sequence>MAGFRGRGPSTWRVLVSHALRNKKVVATLAFLVAFCAFLAVISSGESPDLETLSLKDLEDSIELDRTNATEAPSGSSSTNEVLNELEEAPNTISSRGDQEEITIENKFDRKLKLETIIKKGRKKPVRTKETPPNACQKNSVKSTSRQDMGFQNGGEDLVVYSAYYNSRVAAETKESFVKIVGLARQNVHVYCHVWYRVEKEYRREVEIVEAVIEHQRGSDISLQSVVLKCKVPNHASGSWIPYWVVLSDTPCGTPNAVLPVKDPGKYTTQSQDYAVCLQKPLSADYTNIQQFIEWVEVNRVLGAKHFTVYTSNTSELIMPYVQYYVDNGLMDYKEWDMEAVLPEIPLKTSRVALISDCIFHNIHAADHLALLDITSFPVSYKDADVPKLLNNGPCKFKAAVKFRSVFFSPSHPRDAVFQTNPEVSGTDLGVLSQTRRTHYKWPCDFLSLMVVKPEMVFSQGEGLTSEEIMPDACCIPDTHARLYNYRDWDSPPYVEWNSVKQTDLEDDELAKKLVIDRRLHLYAGNIIQGVADAYRAVDPGQFKRFARLTDRGSWSLS</sequence>
<dbReference type="EMBL" id="AMQN01008519">
    <property type="status" value="NOT_ANNOTATED_CDS"/>
    <property type="molecule type" value="Genomic_DNA"/>
</dbReference>
<evidence type="ECO:0000256" key="4">
    <source>
        <dbReference type="ARBA" id="ARBA00022679"/>
    </source>
</evidence>
<proteinExistence type="inferred from homology"/>
<dbReference type="PANTHER" id="PTHR21461:SF69">
    <property type="entry name" value="GLYCOSYLTRANSFERASE FAMILY 92 PROTEIN"/>
    <property type="match status" value="1"/>
</dbReference>
<keyword evidence="3 8" id="KW-0328">Glycosyltransferase</keyword>
<accession>R7UA89</accession>
<reference evidence="10 12" key="2">
    <citation type="journal article" date="2013" name="Nature">
        <title>Insights into bilaterian evolution from three spiralian genomes.</title>
        <authorList>
            <person name="Simakov O."/>
            <person name="Marletaz F."/>
            <person name="Cho S.J."/>
            <person name="Edsinger-Gonzales E."/>
            <person name="Havlak P."/>
            <person name="Hellsten U."/>
            <person name="Kuo D.H."/>
            <person name="Larsson T."/>
            <person name="Lv J."/>
            <person name="Arendt D."/>
            <person name="Savage R."/>
            <person name="Osoegawa K."/>
            <person name="de Jong P."/>
            <person name="Grimwood J."/>
            <person name="Chapman J.A."/>
            <person name="Shapiro H."/>
            <person name="Aerts A."/>
            <person name="Otillar R.P."/>
            <person name="Terry A.Y."/>
            <person name="Boore J.L."/>
            <person name="Grigoriev I.V."/>
            <person name="Lindberg D.R."/>
            <person name="Seaver E.C."/>
            <person name="Weisblat D.A."/>
            <person name="Putnam N.H."/>
            <person name="Rokhsar D.S."/>
        </authorList>
    </citation>
    <scope>NUCLEOTIDE SEQUENCE</scope>
    <source>
        <strain evidence="10 12">I ESC-2004</strain>
    </source>
</reference>
<dbReference type="OrthoDB" id="2526284at2759"/>
<dbReference type="PANTHER" id="PTHR21461">
    <property type="entry name" value="GLYCOSYLTRANSFERASE FAMILY 92 PROTEIN"/>
    <property type="match status" value="1"/>
</dbReference>
<organism evidence="10">
    <name type="scientific">Capitella teleta</name>
    <name type="common">Polychaete worm</name>
    <dbReference type="NCBI Taxonomy" id="283909"/>
    <lineage>
        <taxon>Eukaryota</taxon>
        <taxon>Metazoa</taxon>
        <taxon>Spiralia</taxon>
        <taxon>Lophotrochozoa</taxon>
        <taxon>Annelida</taxon>
        <taxon>Polychaeta</taxon>
        <taxon>Sedentaria</taxon>
        <taxon>Scolecida</taxon>
        <taxon>Capitellidae</taxon>
        <taxon>Capitella</taxon>
    </lineage>
</organism>
<keyword evidence="5" id="KW-0812">Transmembrane</keyword>
<evidence type="ECO:0000256" key="6">
    <source>
        <dbReference type="ARBA" id="ARBA00022989"/>
    </source>
</evidence>
<evidence type="ECO:0000256" key="1">
    <source>
        <dbReference type="ARBA" id="ARBA00004167"/>
    </source>
</evidence>